<reference evidence="1 2" key="1">
    <citation type="submission" date="2014-11" db="EMBL/GenBank/DDBJ databases">
        <title>Genetic blueprint of the zoonotic pathogen Toxocara canis.</title>
        <authorList>
            <person name="Zhu X.-Q."/>
            <person name="Korhonen P.K."/>
            <person name="Cai H."/>
            <person name="Young N.D."/>
            <person name="Nejsum P."/>
            <person name="von Samson-Himmelstjerna G."/>
            <person name="Boag P.R."/>
            <person name="Tan P."/>
            <person name="Li Q."/>
            <person name="Min J."/>
            <person name="Yang Y."/>
            <person name="Wang X."/>
            <person name="Fang X."/>
            <person name="Hall R.S."/>
            <person name="Hofmann A."/>
            <person name="Sternberg P.W."/>
            <person name="Jex A.R."/>
            <person name="Gasser R.B."/>
        </authorList>
    </citation>
    <scope>NUCLEOTIDE SEQUENCE [LARGE SCALE GENOMIC DNA]</scope>
    <source>
        <strain evidence="1">PN_DK_2014</strain>
    </source>
</reference>
<dbReference type="OrthoDB" id="5875445at2759"/>
<dbReference type="Gene3D" id="1.25.40.10">
    <property type="entry name" value="Tetratricopeptide repeat domain"/>
    <property type="match status" value="1"/>
</dbReference>
<dbReference type="PROSITE" id="PS50877">
    <property type="entry name" value="GOLOCO"/>
    <property type="match status" value="1"/>
</dbReference>
<sequence>MTNVECRNCVDLKAQDFLALLERMQSQRLDDQRCEMPDIHTRQCDLRCLLAVLRFNLKCAHNNADCKRRTSAQQYSQQSSLYATFVAVVSSKLQYELCMCRGAHQRSNSSQLYTC</sequence>
<dbReference type="GO" id="GO:0030695">
    <property type="term" value="F:GTPase regulator activity"/>
    <property type="evidence" value="ECO:0007669"/>
    <property type="project" value="InterPro"/>
</dbReference>
<dbReference type="EMBL" id="JPKZ01002769">
    <property type="protein sequence ID" value="KHN75205.1"/>
    <property type="molecule type" value="Genomic_DNA"/>
</dbReference>
<gene>
    <name evidence="1" type="ORF">Tcan_17679</name>
</gene>
<dbReference type="Proteomes" id="UP000031036">
    <property type="component" value="Unassembled WGS sequence"/>
</dbReference>
<protein>
    <submittedName>
        <fullName evidence="1">Uncharacterized protein</fullName>
    </submittedName>
</protein>
<evidence type="ECO:0000313" key="2">
    <source>
        <dbReference type="Proteomes" id="UP000031036"/>
    </source>
</evidence>
<accession>A0A0B2V2H0</accession>
<name>A0A0B2V2H0_TOXCA</name>
<dbReference type="Pfam" id="PF02188">
    <property type="entry name" value="GoLoco"/>
    <property type="match status" value="1"/>
</dbReference>
<keyword evidence="2" id="KW-1185">Reference proteome</keyword>
<dbReference type="InterPro" id="IPR011990">
    <property type="entry name" value="TPR-like_helical_dom_sf"/>
</dbReference>
<comment type="caution">
    <text evidence="1">The sequence shown here is derived from an EMBL/GenBank/DDBJ whole genome shotgun (WGS) entry which is preliminary data.</text>
</comment>
<dbReference type="AlphaFoldDB" id="A0A0B2V2H0"/>
<proteinExistence type="predicted"/>
<organism evidence="1 2">
    <name type="scientific">Toxocara canis</name>
    <name type="common">Canine roundworm</name>
    <dbReference type="NCBI Taxonomy" id="6265"/>
    <lineage>
        <taxon>Eukaryota</taxon>
        <taxon>Metazoa</taxon>
        <taxon>Ecdysozoa</taxon>
        <taxon>Nematoda</taxon>
        <taxon>Chromadorea</taxon>
        <taxon>Rhabditida</taxon>
        <taxon>Spirurina</taxon>
        <taxon>Ascaridomorpha</taxon>
        <taxon>Ascaridoidea</taxon>
        <taxon>Toxocaridae</taxon>
        <taxon>Toxocara</taxon>
    </lineage>
</organism>
<dbReference type="SMART" id="SM00390">
    <property type="entry name" value="GoLoco"/>
    <property type="match status" value="1"/>
</dbReference>
<dbReference type="InterPro" id="IPR003109">
    <property type="entry name" value="GoLoco_motif"/>
</dbReference>
<evidence type="ECO:0000313" key="1">
    <source>
        <dbReference type="EMBL" id="KHN75205.1"/>
    </source>
</evidence>